<evidence type="ECO:0000313" key="5">
    <source>
        <dbReference type="Proteomes" id="UP000018482"/>
    </source>
</evidence>
<gene>
    <name evidence="3" type="primary">tmcAL</name>
    <name evidence="4" type="ORF">SAG0136_07060</name>
</gene>
<sequence length="378" mass="42364">MVFCRTKISEVMMTITGIIAEFNPFHNGHKYLLEQAEGLKIVAMSGNFMQRGEPAFVDKWTRAEMALKNGADLVVELPFLVTVQSADYFADGAVSILSKLGIDQLAFGTEELIDYNRMAEIYATKQKDIQAYLDSLPDHLTYPQKSQQMWETFTGISFTGNTPNHILGLAYTKACAVRKVGLQPIKRLGAGFHSESKEGAIASATAIRKHRSDQDFVEKSVPNAALLQACPQLSWDNYFQLLKYQILTHPDLTKVFQVNDELACRIQAAIKQASSVEELVDKVTTKRFTKARVRRLLTYILVNAVEKPLPEGIRLLGFSKKGQEHLKSVKKSVDIVSRIGARPWDETTQRADAIYQLGHPQLKEQNLGRIPLGIKSNH</sequence>
<reference evidence="4 5" key="1">
    <citation type="submission" date="2013-05" db="EMBL/GenBank/DDBJ databases">
        <authorList>
            <person name="Richards V.P."/>
            <person name="Durkin S.A.S."/>
            <person name="Kim M."/>
            <person name="Pavinski Bitar P.D."/>
            <person name="Stanhope M.J."/>
            <person name="Town C.D."/>
            <person name="Venter J.C."/>
        </authorList>
    </citation>
    <scope>NUCLEOTIDE SEQUENCE [LARGE SCALE GENOMIC DNA]</scope>
    <source>
        <strain evidence="4 5">LMG 14747</strain>
    </source>
</reference>
<name>V6Z3Y4_STRAG</name>
<feature type="binding site" evidence="3">
    <location>
        <position position="187"/>
    </location>
    <ligand>
        <name>ATP</name>
        <dbReference type="ChEBI" id="CHEBI:30616"/>
    </ligand>
</feature>
<dbReference type="AlphaFoldDB" id="V6Z3Y4"/>
<accession>V6Z3Y4</accession>
<comment type="function">
    <text evidence="3">Catalyzes the formation of N(4)-acetylcytidine (ac(4)C) at the wobble position of elongator tRNA(Met), using acetate and ATP as substrates. First activates an acetate ion to form acetyladenylate (Ac-AMP) and then transfers the acetyl group to tRNA to form ac(4)C34.</text>
</comment>
<comment type="subcellular location">
    <subcellularLocation>
        <location evidence="3">Cytoplasm</location>
    </subcellularLocation>
</comment>
<comment type="caution">
    <text evidence="3">Lacks conserved residue(s) required for the propagation of feature annotation.</text>
</comment>
<dbReference type="eggNOG" id="COG1323">
    <property type="taxonomic scope" value="Bacteria"/>
</dbReference>
<dbReference type="PANTHER" id="PTHR37825">
    <property type="entry name" value="TRNA(MET) CYTIDINE ACETATE LIGASE"/>
    <property type="match status" value="1"/>
</dbReference>
<dbReference type="InterPro" id="IPR008513">
    <property type="entry name" value="tRNA(Met)_cyd_acetate_ligase"/>
</dbReference>
<keyword evidence="3" id="KW-0694">RNA-binding</keyword>
<dbReference type="SUPFAM" id="SSF52374">
    <property type="entry name" value="Nucleotidylyl transferase"/>
    <property type="match status" value="1"/>
</dbReference>
<dbReference type="EMBL" id="ANQC01000101">
    <property type="protein sequence ID" value="ESV54981.1"/>
    <property type="molecule type" value="Genomic_DNA"/>
</dbReference>
<feature type="binding site" evidence="3">
    <location>
        <position position="108"/>
    </location>
    <ligand>
        <name>ATP</name>
        <dbReference type="ChEBI" id="CHEBI:30616"/>
    </ligand>
</feature>
<dbReference type="Proteomes" id="UP000018482">
    <property type="component" value="Unassembled WGS sequence"/>
</dbReference>
<dbReference type="HAMAP" id="MF_01539">
    <property type="entry name" value="TmcAL"/>
    <property type="match status" value="1"/>
</dbReference>
<feature type="binding site" evidence="3">
    <location>
        <position position="164"/>
    </location>
    <ligand>
        <name>ATP</name>
        <dbReference type="ChEBI" id="CHEBI:30616"/>
    </ligand>
</feature>
<comment type="caution">
    <text evidence="4">The sequence shown here is derived from an EMBL/GenBank/DDBJ whole genome shotgun (WGS) entry which is preliminary data.</text>
</comment>
<dbReference type="NCBIfam" id="NF010191">
    <property type="entry name" value="PRK13670.1"/>
    <property type="match status" value="1"/>
</dbReference>
<dbReference type="Pfam" id="PF05636">
    <property type="entry name" value="HIGH_NTase1"/>
    <property type="match status" value="1"/>
</dbReference>
<evidence type="ECO:0000256" key="3">
    <source>
        <dbReference type="HAMAP-Rule" id="MF_01539"/>
    </source>
</evidence>
<dbReference type="GO" id="GO:0000049">
    <property type="term" value="F:tRNA binding"/>
    <property type="evidence" value="ECO:0007669"/>
    <property type="project" value="UniProtKB-KW"/>
</dbReference>
<dbReference type="GO" id="GO:0005737">
    <property type="term" value="C:cytoplasm"/>
    <property type="evidence" value="ECO:0007669"/>
    <property type="project" value="UniProtKB-SubCell"/>
</dbReference>
<evidence type="ECO:0000313" key="4">
    <source>
        <dbReference type="EMBL" id="ESV54981.1"/>
    </source>
</evidence>
<dbReference type="EC" id="6.3.4.-" evidence="3"/>
<dbReference type="InterPro" id="IPR014729">
    <property type="entry name" value="Rossmann-like_a/b/a_fold"/>
</dbReference>
<keyword evidence="3" id="KW-0067">ATP-binding</keyword>
<keyword evidence="2 3" id="KW-0819">tRNA processing</keyword>
<keyword evidence="3" id="KW-0547">Nucleotide-binding</keyword>
<dbReference type="GO" id="GO:0006400">
    <property type="term" value="P:tRNA modification"/>
    <property type="evidence" value="ECO:0007669"/>
    <property type="project" value="UniProtKB-UniRule"/>
</dbReference>
<comment type="similarity">
    <text evidence="3">Belongs to the TmcAL family.</text>
</comment>
<keyword evidence="3" id="KW-0963">Cytoplasm</keyword>
<dbReference type="GO" id="GO:0005524">
    <property type="term" value="F:ATP binding"/>
    <property type="evidence" value="ECO:0007669"/>
    <property type="project" value="UniProtKB-KW"/>
</dbReference>
<dbReference type="GO" id="GO:0016879">
    <property type="term" value="F:ligase activity, forming carbon-nitrogen bonds"/>
    <property type="evidence" value="ECO:0007669"/>
    <property type="project" value="UniProtKB-UniRule"/>
</dbReference>
<organism evidence="4 5">
    <name type="scientific">Streptococcus agalactiae LMG 14747</name>
    <dbReference type="NCBI Taxonomy" id="1154860"/>
    <lineage>
        <taxon>Bacteria</taxon>
        <taxon>Bacillati</taxon>
        <taxon>Bacillota</taxon>
        <taxon>Bacilli</taxon>
        <taxon>Lactobacillales</taxon>
        <taxon>Streptococcaceae</taxon>
        <taxon>Streptococcus</taxon>
    </lineage>
</organism>
<feature type="binding site" evidence="3">
    <location>
        <begin position="19"/>
        <end position="32"/>
    </location>
    <ligand>
        <name>ATP</name>
        <dbReference type="ChEBI" id="CHEBI:30616"/>
    </ligand>
</feature>
<evidence type="ECO:0000256" key="2">
    <source>
        <dbReference type="ARBA" id="ARBA00022694"/>
    </source>
</evidence>
<protein>
    <recommendedName>
        <fullName evidence="3">tRNA(Met) cytidine acetate ligase</fullName>
        <ecNumber evidence="3">6.3.4.-</ecNumber>
    </recommendedName>
</protein>
<proteinExistence type="inferred from homology"/>
<dbReference type="PANTHER" id="PTHR37825:SF1">
    <property type="entry name" value="TRNA(MET) CYTIDINE ACETATE LIGASE"/>
    <property type="match status" value="1"/>
</dbReference>
<keyword evidence="3" id="KW-0820">tRNA-binding</keyword>
<evidence type="ECO:0000256" key="1">
    <source>
        <dbReference type="ARBA" id="ARBA00022598"/>
    </source>
</evidence>
<keyword evidence="1 3" id="KW-0436">Ligase</keyword>
<dbReference type="Gene3D" id="3.40.50.620">
    <property type="entry name" value="HUPs"/>
    <property type="match status" value="1"/>
</dbReference>
<comment type="catalytic activity">
    <reaction evidence="3">
        <text>cytidine(34) in elongator tRNA(Met) + acetate + ATP = N(4)-acetylcytidine(34) in elongator tRNA(Met) + AMP + diphosphate</text>
        <dbReference type="Rhea" id="RHEA:58144"/>
        <dbReference type="Rhea" id="RHEA-COMP:10693"/>
        <dbReference type="Rhea" id="RHEA-COMP:10694"/>
        <dbReference type="ChEBI" id="CHEBI:30089"/>
        <dbReference type="ChEBI" id="CHEBI:30616"/>
        <dbReference type="ChEBI" id="CHEBI:33019"/>
        <dbReference type="ChEBI" id="CHEBI:74900"/>
        <dbReference type="ChEBI" id="CHEBI:82748"/>
        <dbReference type="ChEBI" id="CHEBI:456215"/>
    </reaction>
</comment>